<gene>
    <name evidence="2" type="ORF">SAMN05444164_7235</name>
</gene>
<reference evidence="2 3" key="1">
    <citation type="submission" date="2016-10" db="EMBL/GenBank/DDBJ databases">
        <authorList>
            <person name="de Groot N.N."/>
        </authorList>
    </citation>
    <scope>NUCLEOTIDE SEQUENCE [LARGE SCALE GENOMIC DNA]</scope>
    <source>
        <strain evidence="2 3">MT12</strain>
    </source>
</reference>
<evidence type="ECO:0000313" key="2">
    <source>
        <dbReference type="EMBL" id="SEE19262.1"/>
    </source>
</evidence>
<dbReference type="SUPFAM" id="SSF54292">
    <property type="entry name" value="2Fe-2S ferredoxin-like"/>
    <property type="match status" value="1"/>
</dbReference>
<dbReference type="CDD" id="cd00207">
    <property type="entry name" value="fer2"/>
    <property type="match status" value="1"/>
</dbReference>
<evidence type="ECO:0000313" key="3">
    <source>
        <dbReference type="Proteomes" id="UP000198992"/>
    </source>
</evidence>
<dbReference type="EMBL" id="FNTH01000001">
    <property type="protein sequence ID" value="SEE19262.1"/>
    <property type="molecule type" value="Genomic_DNA"/>
</dbReference>
<dbReference type="InterPro" id="IPR001041">
    <property type="entry name" value="2Fe-2S_ferredoxin-type"/>
</dbReference>
<dbReference type="Pfam" id="PF00111">
    <property type="entry name" value="Fer2"/>
    <property type="match status" value="1"/>
</dbReference>
<dbReference type="OrthoDB" id="341967at2"/>
<dbReference type="InterPro" id="IPR036010">
    <property type="entry name" value="2Fe-2S_ferredoxin-like_sf"/>
</dbReference>
<dbReference type="Gene3D" id="3.10.20.30">
    <property type="match status" value="1"/>
</dbReference>
<accession>A0A1H5GU75</accession>
<feature type="domain" description="2Fe-2S ferredoxin-type" evidence="1">
    <location>
        <begin position="2"/>
        <end position="99"/>
    </location>
</feature>
<evidence type="ECO:0000259" key="1">
    <source>
        <dbReference type="PROSITE" id="PS51085"/>
    </source>
</evidence>
<dbReference type="PROSITE" id="PS51085">
    <property type="entry name" value="2FE2S_FER_2"/>
    <property type="match status" value="1"/>
</dbReference>
<dbReference type="Proteomes" id="UP000198992">
    <property type="component" value="Unassembled WGS sequence"/>
</dbReference>
<protein>
    <submittedName>
        <fullName evidence="2">Ferredoxin</fullName>
    </submittedName>
</protein>
<proteinExistence type="predicted"/>
<dbReference type="InterPro" id="IPR012675">
    <property type="entry name" value="Beta-grasp_dom_sf"/>
</dbReference>
<name>A0A1H5GU75_9BRAD</name>
<dbReference type="RefSeq" id="WP_092124472.1">
    <property type="nucleotide sequence ID" value="NZ_FNTH01000001.1"/>
</dbReference>
<sequence length="114" mass="12535">MPNVIFHRNGETFVGEVKENTNLVVRAGIRQFPYPNFLYGCGMGKCGKCASLIIKGGEHLPEPNWKEKKRLGARIEQGYRLACQLWLTHDVELSQEAAPLVDVVAPAGAAVGRT</sequence>
<dbReference type="AlphaFoldDB" id="A0A1H5GU75"/>
<dbReference type="GO" id="GO:0051536">
    <property type="term" value="F:iron-sulfur cluster binding"/>
    <property type="evidence" value="ECO:0007669"/>
    <property type="project" value="InterPro"/>
</dbReference>
<organism evidence="2 3">
    <name type="scientific">Bradyrhizobium erythrophlei</name>
    <dbReference type="NCBI Taxonomy" id="1437360"/>
    <lineage>
        <taxon>Bacteria</taxon>
        <taxon>Pseudomonadati</taxon>
        <taxon>Pseudomonadota</taxon>
        <taxon>Alphaproteobacteria</taxon>
        <taxon>Hyphomicrobiales</taxon>
        <taxon>Nitrobacteraceae</taxon>
        <taxon>Bradyrhizobium</taxon>
    </lineage>
</organism>